<dbReference type="RefSeq" id="WP_048163985.1">
    <property type="nucleotide sequence ID" value="NZ_CP006019.1"/>
</dbReference>
<gene>
    <name evidence="7" type="ORF">PAP_00335</name>
</gene>
<dbReference type="eggNOG" id="arCOG03636">
    <property type="taxonomic scope" value="Archaea"/>
</dbReference>
<dbReference type="Proteomes" id="UP000027981">
    <property type="component" value="Chromosome"/>
</dbReference>
<proteinExistence type="predicted"/>
<reference evidence="7 8" key="2">
    <citation type="journal article" date="2015" name="Genome Announc.">
        <title>Complete Genome Sequence of Hyperthermophilic Piezophilic Archaeon Palaeococcus pacificus DY20341T, Isolated from Deep-Sea Hydrothermal Sediments.</title>
        <authorList>
            <person name="Zeng X."/>
            <person name="Jebbar M."/>
            <person name="Shao Z."/>
        </authorList>
    </citation>
    <scope>NUCLEOTIDE SEQUENCE [LARGE SCALE GENOMIC DNA]</scope>
    <source>
        <strain evidence="7 8">DY20341</strain>
    </source>
</reference>
<feature type="transmembrane region" description="Helical" evidence="6">
    <location>
        <begin position="84"/>
        <end position="105"/>
    </location>
</feature>
<dbReference type="HOGENOM" id="CLU_113736_2_0_2"/>
<protein>
    <submittedName>
        <fullName evidence="7">Effector of murein hydrolase</fullName>
    </submittedName>
</protein>
<keyword evidence="3 6" id="KW-0812">Transmembrane</keyword>
<accession>A0A075LQB5</accession>
<dbReference type="AlphaFoldDB" id="A0A075LQB5"/>
<feature type="transmembrane region" description="Helical" evidence="6">
    <location>
        <begin position="57"/>
        <end position="78"/>
    </location>
</feature>
<name>A0A075LQB5_9EURY</name>
<evidence type="ECO:0000256" key="3">
    <source>
        <dbReference type="ARBA" id="ARBA00022692"/>
    </source>
</evidence>
<sequence>MYKGLAIIFGFLFMGEAIAEIFELSVPGNVIGMMLLTLALLTNIVKLEDVEREAEFFVRNMSVMFIPPGVGIVLYWGLIKSQAIPIFGALIVSFLLTLLLTAKFVELLRGEKK</sequence>
<dbReference type="STRING" id="1343739.PAP_00335"/>
<keyword evidence="8" id="KW-1185">Reference proteome</keyword>
<dbReference type="EMBL" id="CP006019">
    <property type="protein sequence ID" value="AIF68514.1"/>
    <property type="molecule type" value="Genomic_DNA"/>
</dbReference>
<dbReference type="PANTHER" id="PTHR33931:SF2">
    <property type="entry name" value="HOLIN-LIKE PROTEIN CIDA"/>
    <property type="match status" value="1"/>
</dbReference>
<keyword evidence="5 6" id="KW-0472">Membrane</keyword>
<keyword evidence="4 6" id="KW-1133">Transmembrane helix</keyword>
<dbReference type="GO" id="GO:0005886">
    <property type="term" value="C:plasma membrane"/>
    <property type="evidence" value="ECO:0007669"/>
    <property type="project" value="UniProtKB-SubCell"/>
</dbReference>
<dbReference type="PANTHER" id="PTHR33931">
    <property type="entry name" value="HOLIN-LIKE PROTEIN CIDA-RELATED"/>
    <property type="match status" value="1"/>
</dbReference>
<evidence type="ECO:0000313" key="7">
    <source>
        <dbReference type="EMBL" id="AIF68514.1"/>
    </source>
</evidence>
<dbReference type="OrthoDB" id="85741at2157"/>
<dbReference type="Pfam" id="PF03788">
    <property type="entry name" value="LrgA"/>
    <property type="match status" value="1"/>
</dbReference>
<dbReference type="GeneID" id="24841202"/>
<dbReference type="KEGG" id="ppac:PAP_00335"/>
<dbReference type="GO" id="GO:0016787">
    <property type="term" value="F:hydrolase activity"/>
    <property type="evidence" value="ECO:0007669"/>
    <property type="project" value="UniProtKB-KW"/>
</dbReference>
<reference evidence="8" key="1">
    <citation type="submission" date="2013-06" db="EMBL/GenBank/DDBJ databases">
        <title>Complete Genome Sequence of Hyperthermophilic Palaeococcus pacificus DY20341T, Isolated from a Deep-Sea Hydrothermal Sediments.</title>
        <authorList>
            <person name="Zeng X."/>
            <person name="Shao Z."/>
        </authorList>
    </citation>
    <scope>NUCLEOTIDE SEQUENCE [LARGE SCALE GENOMIC DNA]</scope>
    <source>
        <strain evidence="8">DY20341</strain>
    </source>
</reference>
<evidence type="ECO:0000256" key="6">
    <source>
        <dbReference type="SAM" id="Phobius"/>
    </source>
</evidence>
<dbReference type="InterPro" id="IPR005538">
    <property type="entry name" value="LrgA/CidA"/>
</dbReference>
<feature type="transmembrane region" description="Helical" evidence="6">
    <location>
        <begin position="29"/>
        <end position="45"/>
    </location>
</feature>
<keyword evidence="2" id="KW-1003">Cell membrane</keyword>
<evidence type="ECO:0000256" key="1">
    <source>
        <dbReference type="ARBA" id="ARBA00004651"/>
    </source>
</evidence>
<organism evidence="7 8">
    <name type="scientific">Palaeococcus pacificus DY20341</name>
    <dbReference type="NCBI Taxonomy" id="1343739"/>
    <lineage>
        <taxon>Archaea</taxon>
        <taxon>Methanobacteriati</taxon>
        <taxon>Methanobacteriota</taxon>
        <taxon>Thermococci</taxon>
        <taxon>Thermococcales</taxon>
        <taxon>Thermococcaceae</taxon>
        <taxon>Palaeococcus</taxon>
    </lineage>
</organism>
<evidence type="ECO:0000256" key="5">
    <source>
        <dbReference type="ARBA" id="ARBA00023136"/>
    </source>
</evidence>
<keyword evidence="7" id="KW-0378">Hydrolase</keyword>
<evidence type="ECO:0000256" key="4">
    <source>
        <dbReference type="ARBA" id="ARBA00022989"/>
    </source>
</evidence>
<evidence type="ECO:0000256" key="2">
    <source>
        <dbReference type="ARBA" id="ARBA00022475"/>
    </source>
</evidence>
<comment type="subcellular location">
    <subcellularLocation>
        <location evidence="1">Cell membrane</location>
        <topology evidence="1">Multi-pass membrane protein</topology>
    </subcellularLocation>
</comment>
<evidence type="ECO:0000313" key="8">
    <source>
        <dbReference type="Proteomes" id="UP000027981"/>
    </source>
</evidence>